<dbReference type="InterPro" id="IPR011010">
    <property type="entry name" value="DNA_brk_join_enz"/>
</dbReference>
<dbReference type="InterPro" id="IPR013762">
    <property type="entry name" value="Integrase-like_cat_sf"/>
</dbReference>
<dbReference type="EMBL" id="AACVLO010000009">
    <property type="protein sequence ID" value="EAM6053826.1"/>
    <property type="molecule type" value="Genomic_DNA"/>
</dbReference>
<dbReference type="GO" id="GO:0006310">
    <property type="term" value="P:DNA recombination"/>
    <property type="evidence" value="ECO:0007669"/>
    <property type="project" value="UniProtKB-KW"/>
</dbReference>
<sequence length="451" mass="52273">MLPVIRNLQENQYSVFETKYGGFKITFSNPKWKINESIMLNLDSLKIMGENFIHVKTTLAYFAMNYSASYTKKMFYAMKHFLKLSDNVESLFAFNNIRFYFGKVSPLDYTHTESMKYLLLKMHTLFPSLLSSNSVEFITEIEISKKLSGKYLKTHNYQKGPFNDTQIKKILELTARAYQVERISLSNYLMLLLLIYTGRRPMQIAQLETGDLFKLDGVFYINIPKVKQRGAYRKQFSKVQIPQNLFENLTYLINAVKSIVSETLNTKLNEKQKNKLPIFLNTYHFKNNTVSLDMIENGELKLSSYQVTTKIRRTINRSIGKLQIDFGEINSRRFRYTLGTKAAQMGYSPSLIANILDHSSTSSVMSYVHNTAENSRKINEAMNEFIKPIAKKFTEKNSAERELVVLKDLIDKYFFASECESISFDSAINLLIKDGIDSLFNDLINYEVINE</sequence>
<evidence type="ECO:0000256" key="1">
    <source>
        <dbReference type="ARBA" id="ARBA00023172"/>
    </source>
</evidence>
<organism evidence="3">
    <name type="scientific">Salmonella enterica</name>
    <name type="common">Salmonella choleraesuis</name>
    <dbReference type="NCBI Taxonomy" id="28901"/>
    <lineage>
        <taxon>Bacteria</taxon>
        <taxon>Pseudomonadati</taxon>
        <taxon>Pseudomonadota</taxon>
        <taxon>Gammaproteobacteria</taxon>
        <taxon>Enterobacterales</taxon>
        <taxon>Enterobacteriaceae</taxon>
        <taxon>Salmonella</taxon>
    </lineage>
</organism>
<gene>
    <name evidence="4" type="ORF">EPJ97_23110</name>
    <name evidence="3" type="ORF">ERQ89_14340</name>
</gene>
<dbReference type="PROSITE" id="PS51898">
    <property type="entry name" value="TYR_RECOMBINASE"/>
    <property type="match status" value="1"/>
</dbReference>
<comment type="caution">
    <text evidence="3">The sequence shown here is derived from an EMBL/GenBank/DDBJ whole genome shotgun (WGS) entry which is preliminary data.</text>
</comment>
<name>A0A5T2SVN5_SALER</name>
<reference evidence="3" key="1">
    <citation type="submission" date="2019-01" db="EMBL/GenBank/DDBJ databases">
        <authorList>
            <consortium name="PulseNet: The National Subtyping Network for Foodborne Disease Surveillance"/>
            <person name="Tarr C.L."/>
            <person name="Trees E."/>
            <person name="Katz L.S."/>
            <person name="Carleton-Romer H.A."/>
            <person name="Stroika S."/>
            <person name="Kucerova Z."/>
            <person name="Roache K.F."/>
            <person name="Sabol A.L."/>
            <person name="Besser J."/>
            <person name="Gerner-Smidt P."/>
        </authorList>
    </citation>
    <scope>NUCLEOTIDE SEQUENCE</scope>
    <source>
        <strain evidence="3">PNUSAS065435</strain>
    </source>
</reference>
<keyword evidence="1" id="KW-0233">DNA recombination</keyword>
<accession>A0A5T2SVN5</accession>
<dbReference type="SUPFAM" id="SSF56349">
    <property type="entry name" value="DNA breaking-rejoining enzymes"/>
    <property type="match status" value="1"/>
</dbReference>
<dbReference type="InterPro" id="IPR002104">
    <property type="entry name" value="Integrase_catalytic"/>
</dbReference>
<dbReference type="EMBL" id="AACZJS010000070">
    <property type="protein sequence ID" value="EAN8621903.1"/>
    <property type="molecule type" value="Genomic_DNA"/>
</dbReference>
<dbReference type="Gene3D" id="1.10.443.10">
    <property type="entry name" value="Intergrase catalytic core"/>
    <property type="match status" value="1"/>
</dbReference>
<proteinExistence type="predicted"/>
<feature type="domain" description="Tyr recombinase" evidence="2">
    <location>
        <begin position="157"/>
        <end position="380"/>
    </location>
</feature>
<dbReference type="Pfam" id="PF00589">
    <property type="entry name" value="Phage_integrase"/>
    <property type="match status" value="1"/>
</dbReference>
<reference evidence="4" key="2">
    <citation type="submission" date="2019-01" db="EMBL/GenBank/DDBJ databases">
        <authorList>
            <consortium name="GenomeTrakr network: Whole genome sequencing for foodborne pathogen traceback"/>
        </authorList>
    </citation>
    <scope>NUCLEOTIDE SEQUENCE</scope>
    <source>
        <strain evidence="4">CFSAN089943</strain>
    </source>
</reference>
<evidence type="ECO:0000259" key="2">
    <source>
        <dbReference type="PROSITE" id="PS51898"/>
    </source>
</evidence>
<dbReference type="GO" id="GO:0003677">
    <property type="term" value="F:DNA binding"/>
    <property type="evidence" value="ECO:0007669"/>
    <property type="project" value="InterPro"/>
</dbReference>
<evidence type="ECO:0000313" key="4">
    <source>
        <dbReference type="EMBL" id="EAN8621903.1"/>
    </source>
</evidence>
<dbReference type="GO" id="GO:0015074">
    <property type="term" value="P:DNA integration"/>
    <property type="evidence" value="ECO:0007669"/>
    <property type="project" value="InterPro"/>
</dbReference>
<protein>
    <submittedName>
        <fullName evidence="3">Site-specific integrase</fullName>
    </submittedName>
</protein>
<evidence type="ECO:0000313" key="3">
    <source>
        <dbReference type="EMBL" id="EAM6053826.1"/>
    </source>
</evidence>
<dbReference type="AlphaFoldDB" id="A0A5T2SVN5"/>